<dbReference type="AlphaFoldDB" id="A0A6J4LXG0"/>
<organism evidence="2">
    <name type="scientific">uncultured Frankineae bacterium</name>
    <dbReference type="NCBI Taxonomy" id="437475"/>
    <lineage>
        <taxon>Bacteria</taxon>
        <taxon>Bacillati</taxon>
        <taxon>Actinomycetota</taxon>
        <taxon>Actinomycetes</taxon>
        <taxon>Frankiales</taxon>
        <taxon>environmental samples</taxon>
    </lineage>
</organism>
<feature type="non-terminal residue" evidence="2">
    <location>
        <position position="1"/>
    </location>
</feature>
<accession>A0A6J4LXG0</accession>
<reference evidence="2" key="1">
    <citation type="submission" date="2020-02" db="EMBL/GenBank/DDBJ databases">
        <authorList>
            <person name="Meier V. D."/>
        </authorList>
    </citation>
    <scope>NUCLEOTIDE SEQUENCE</scope>
    <source>
        <strain evidence="2">AVDCRST_MAG07</strain>
    </source>
</reference>
<feature type="compositionally biased region" description="Basic residues" evidence="1">
    <location>
        <begin position="53"/>
        <end position="69"/>
    </location>
</feature>
<sequence>DGGGARLPWRHACVRLPLPHLRRPVRGTAGAARVPRRADLLPVRAPRDDPGLHARRRGRRSCRARSGRRRRRLLRRGLLRL</sequence>
<name>A0A6J4LXG0_9ACTN</name>
<evidence type="ECO:0000256" key="1">
    <source>
        <dbReference type="SAM" id="MobiDB-lite"/>
    </source>
</evidence>
<feature type="region of interest" description="Disordered" evidence="1">
    <location>
        <begin position="38"/>
        <end position="69"/>
    </location>
</feature>
<protein>
    <submittedName>
        <fullName evidence="2">Uncharacterized protein</fullName>
    </submittedName>
</protein>
<gene>
    <name evidence="2" type="ORF">AVDCRST_MAG07-2734</name>
</gene>
<proteinExistence type="predicted"/>
<evidence type="ECO:0000313" key="2">
    <source>
        <dbReference type="EMBL" id="CAA9342511.1"/>
    </source>
</evidence>
<dbReference type="EMBL" id="CADCUB010000120">
    <property type="protein sequence ID" value="CAA9342511.1"/>
    <property type="molecule type" value="Genomic_DNA"/>
</dbReference>
<feature type="non-terminal residue" evidence="2">
    <location>
        <position position="81"/>
    </location>
</feature>